<reference evidence="1 2" key="2">
    <citation type="journal article" date="2023" name="Plant Pathol.">
        <title>Dismantling and reorganizing Pseudomonas marginalis sensu#lato.</title>
        <authorList>
            <person name="Sawada H."/>
            <person name="Fujikawa T."/>
            <person name="Satou M."/>
        </authorList>
    </citation>
    <scope>NUCLEOTIDE SEQUENCE [LARGE SCALE GENOMIC DNA]</scope>
    <source>
        <strain evidence="1 2">MAFF 302030</strain>
    </source>
</reference>
<proteinExistence type="predicted"/>
<dbReference type="EMBL" id="JALQCW010000108">
    <property type="protein sequence ID" value="MCK9802131.1"/>
    <property type="molecule type" value="Genomic_DNA"/>
</dbReference>
<sequence length="175" mass="19639">MTYVSNNLSLVEQHRPVSNEIADQTALFLAAGGKIQIPERVIQVKKPPKERCQPPNFQRSTVRAETSQQVARIRESAKTMTRREICIQEDISLGVLKGIASRNGIKFLIRGKNSCPPNKADPDLDALLVIQIKECIAKGINRQQCCLSVGISYSLLYRLIDDYGIDYPKLKPAFR</sequence>
<dbReference type="RefSeq" id="WP_268267232.1">
    <property type="nucleotide sequence ID" value="NZ_JALQCW010000108.1"/>
</dbReference>
<dbReference type="AlphaFoldDB" id="A0A9X2C9B4"/>
<name>A0A9X2C9B4_9PSED</name>
<reference evidence="1 2" key="1">
    <citation type="journal article" date="2022" name="Int. J. Syst. Evol. Microbiol.">
        <title>Pseudomonas aegrilactucae sp. nov. and Pseudomonas morbosilactucae sp. nov., pathogens causing bacterial rot of lettuce in Japan.</title>
        <authorList>
            <person name="Sawada H."/>
            <person name="Fujikawa T."/>
            <person name="Satou M."/>
        </authorList>
    </citation>
    <scope>NUCLEOTIDE SEQUENCE [LARGE SCALE GENOMIC DNA]</scope>
    <source>
        <strain evidence="1 2">MAFF 302030</strain>
    </source>
</reference>
<evidence type="ECO:0000313" key="2">
    <source>
        <dbReference type="Proteomes" id="UP001155059"/>
    </source>
</evidence>
<dbReference type="Proteomes" id="UP001155059">
    <property type="component" value="Unassembled WGS sequence"/>
</dbReference>
<organism evidence="1 2">
    <name type="scientific">Pseudomonas morbosilactucae</name>
    <dbReference type="NCBI Taxonomy" id="2938197"/>
    <lineage>
        <taxon>Bacteria</taxon>
        <taxon>Pseudomonadati</taxon>
        <taxon>Pseudomonadota</taxon>
        <taxon>Gammaproteobacteria</taxon>
        <taxon>Pseudomonadales</taxon>
        <taxon>Pseudomonadaceae</taxon>
        <taxon>Pseudomonas</taxon>
    </lineage>
</organism>
<gene>
    <name evidence="1" type="ORF">M1B34_31845</name>
</gene>
<comment type="caution">
    <text evidence="1">The sequence shown here is derived from an EMBL/GenBank/DDBJ whole genome shotgun (WGS) entry which is preliminary data.</text>
</comment>
<evidence type="ECO:0000313" key="1">
    <source>
        <dbReference type="EMBL" id="MCK9802131.1"/>
    </source>
</evidence>
<accession>A0A9X2C9B4</accession>
<protein>
    <submittedName>
        <fullName evidence="1">Uncharacterized protein</fullName>
    </submittedName>
</protein>